<evidence type="ECO:0000313" key="3">
    <source>
        <dbReference type="Proteomes" id="UP000629287"/>
    </source>
</evidence>
<evidence type="ECO:0000313" key="2">
    <source>
        <dbReference type="EMBL" id="MBE1603100.1"/>
    </source>
</evidence>
<gene>
    <name evidence="2" type="ORF">H4687_009329</name>
</gene>
<dbReference type="AlphaFoldDB" id="A0A8I0PDW8"/>
<comment type="caution">
    <text evidence="2">The sequence shown here is derived from an EMBL/GenBank/DDBJ whole genome shotgun (WGS) entry which is preliminary data.</text>
</comment>
<dbReference type="EMBL" id="JADBGF010000003">
    <property type="protein sequence ID" value="MBE1603100.1"/>
    <property type="molecule type" value="Genomic_DNA"/>
</dbReference>
<sequence>MRNSPTNPHVRGEDGDYFFGSREELGRPPPMWGGPRIVQLAALLYG</sequence>
<evidence type="ECO:0000256" key="1">
    <source>
        <dbReference type="SAM" id="MobiDB-lite"/>
    </source>
</evidence>
<protein>
    <submittedName>
        <fullName evidence="2">Uncharacterized protein</fullName>
    </submittedName>
</protein>
<dbReference type="GeneID" id="86833613"/>
<organism evidence="2 3">
    <name type="scientific">Streptomyces stelliscabiei</name>
    <dbReference type="NCBI Taxonomy" id="146820"/>
    <lineage>
        <taxon>Bacteria</taxon>
        <taxon>Bacillati</taxon>
        <taxon>Actinomycetota</taxon>
        <taxon>Actinomycetes</taxon>
        <taxon>Kitasatosporales</taxon>
        <taxon>Streptomycetaceae</taxon>
        <taxon>Streptomyces</taxon>
    </lineage>
</organism>
<keyword evidence="3" id="KW-1185">Reference proteome</keyword>
<reference evidence="2 3" key="1">
    <citation type="submission" date="2020-10" db="EMBL/GenBank/DDBJ databases">
        <title>Sequencing the genomes of 1000 actinobacteria strains.</title>
        <authorList>
            <person name="Klenk H.-P."/>
        </authorList>
    </citation>
    <scope>NUCLEOTIDE SEQUENCE [LARGE SCALE GENOMIC DNA]</scope>
    <source>
        <strain evidence="2 3">DSM 41803</strain>
    </source>
</reference>
<name>A0A8I0PDW8_9ACTN</name>
<proteinExistence type="predicted"/>
<dbReference type="RefSeq" id="WP_159026106.1">
    <property type="nucleotide sequence ID" value="NZ_JADBGF010000003.1"/>
</dbReference>
<accession>A0A8I0PDW8</accession>
<dbReference type="Proteomes" id="UP000629287">
    <property type="component" value="Unassembled WGS sequence"/>
</dbReference>
<feature type="region of interest" description="Disordered" evidence="1">
    <location>
        <begin position="1"/>
        <end position="22"/>
    </location>
</feature>